<feature type="region of interest" description="Disordered" evidence="1">
    <location>
        <begin position="1"/>
        <end position="41"/>
    </location>
</feature>
<gene>
    <name evidence="2" type="ORF">CDAUBV1_LOCUS16008</name>
</gene>
<protein>
    <submittedName>
        <fullName evidence="2">Uncharacterized protein</fullName>
    </submittedName>
</protein>
<comment type="caution">
    <text evidence="2">The sequence shown here is derived from an EMBL/GenBank/DDBJ whole genome shotgun (WGS) entry which is preliminary data.</text>
</comment>
<sequence>MALNLSSSGPRQTAGGETTTATTTTNQHKKGKTPFSASSLNSSEYQAGVVSSIRSFFCQTCWMSSMIHRLATVPGRRDDDSQLKIVFALQYFVFELSRTFEQDYLLLRSAL</sequence>
<evidence type="ECO:0000313" key="3">
    <source>
        <dbReference type="Proteomes" id="UP001497525"/>
    </source>
</evidence>
<evidence type="ECO:0000313" key="2">
    <source>
        <dbReference type="EMBL" id="CAL5140713.1"/>
    </source>
</evidence>
<reference evidence="2" key="1">
    <citation type="submission" date="2024-06" db="EMBL/GenBank/DDBJ databases">
        <authorList>
            <person name="Liu X."/>
            <person name="Lenzi L."/>
            <person name="Haldenby T S."/>
            <person name="Uol C."/>
        </authorList>
    </citation>
    <scope>NUCLEOTIDE SEQUENCE</scope>
</reference>
<proteinExistence type="predicted"/>
<dbReference type="EMBL" id="CAXLJL010000778">
    <property type="protein sequence ID" value="CAL5140713.1"/>
    <property type="molecule type" value="Genomic_DNA"/>
</dbReference>
<organism evidence="2 3">
    <name type="scientific">Calicophoron daubneyi</name>
    <name type="common">Rumen fluke</name>
    <name type="synonym">Paramphistomum daubneyi</name>
    <dbReference type="NCBI Taxonomy" id="300641"/>
    <lineage>
        <taxon>Eukaryota</taxon>
        <taxon>Metazoa</taxon>
        <taxon>Spiralia</taxon>
        <taxon>Lophotrochozoa</taxon>
        <taxon>Platyhelminthes</taxon>
        <taxon>Trematoda</taxon>
        <taxon>Digenea</taxon>
        <taxon>Plagiorchiida</taxon>
        <taxon>Pronocephalata</taxon>
        <taxon>Paramphistomoidea</taxon>
        <taxon>Paramphistomidae</taxon>
        <taxon>Calicophoron</taxon>
    </lineage>
</organism>
<feature type="compositionally biased region" description="Low complexity" evidence="1">
    <location>
        <begin position="13"/>
        <end position="25"/>
    </location>
</feature>
<name>A0AAV2TXG8_CALDB</name>
<accession>A0AAV2TXG8</accession>
<dbReference type="Proteomes" id="UP001497525">
    <property type="component" value="Unassembled WGS sequence"/>
</dbReference>
<dbReference type="AlphaFoldDB" id="A0AAV2TXG8"/>
<feature type="compositionally biased region" description="Polar residues" evidence="1">
    <location>
        <begin position="1"/>
        <end position="11"/>
    </location>
</feature>
<evidence type="ECO:0000256" key="1">
    <source>
        <dbReference type="SAM" id="MobiDB-lite"/>
    </source>
</evidence>